<keyword evidence="13" id="KW-0411">Iron-sulfur</keyword>
<evidence type="ECO:0000256" key="1">
    <source>
        <dbReference type="ARBA" id="ARBA00000085"/>
    </source>
</evidence>
<comment type="subcellular location">
    <subcellularLocation>
        <location evidence="3">Cytoplasm</location>
    </subcellularLocation>
</comment>
<feature type="domain" description="Histidine kinase" evidence="16">
    <location>
        <begin position="183"/>
        <end position="376"/>
    </location>
</feature>
<evidence type="ECO:0000256" key="7">
    <source>
        <dbReference type="ARBA" id="ARBA00022490"/>
    </source>
</evidence>
<keyword evidence="11" id="KW-0408">Iron</keyword>
<reference evidence="17 18" key="1">
    <citation type="submission" date="2019-06" db="EMBL/GenBank/DDBJ databases">
        <title>Sequencing the genomes of 1000 actinobacteria strains.</title>
        <authorList>
            <person name="Klenk H.-P."/>
        </authorList>
    </citation>
    <scope>NUCLEOTIDE SEQUENCE [LARGE SCALE GENOMIC DNA]</scope>
    <source>
        <strain evidence="17 18">DSM 45928</strain>
    </source>
</reference>
<dbReference type="SUPFAM" id="SSF55874">
    <property type="entry name" value="ATPase domain of HSP90 chaperone/DNA topoisomerase II/histidine kinase"/>
    <property type="match status" value="1"/>
</dbReference>
<evidence type="ECO:0000256" key="3">
    <source>
        <dbReference type="ARBA" id="ARBA00004496"/>
    </source>
</evidence>
<dbReference type="InterPro" id="IPR029016">
    <property type="entry name" value="GAF-like_dom_sf"/>
</dbReference>
<dbReference type="GO" id="GO:0046983">
    <property type="term" value="F:protein dimerization activity"/>
    <property type="evidence" value="ECO:0007669"/>
    <property type="project" value="InterPro"/>
</dbReference>
<dbReference type="PROSITE" id="PS50109">
    <property type="entry name" value="HIS_KIN"/>
    <property type="match status" value="1"/>
</dbReference>
<dbReference type="PANTHER" id="PTHR24421:SF61">
    <property type="entry name" value="OXYGEN SENSOR HISTIDINE KINASE NREB"/>
    <property type="match status" value="1"/>
</dbReference>
<evidence type="ECO:0000256" key="11">
    <source>
        <dbReference type="ARBA" id="ARBA00023004"/>
    </source>
</evidence>
<accession>A0A543B4E0</accession>
<dbReference type="Gene3D" id="1.20.5.1930">
    <property type="match status" value="1"/>
</dbReference>
<dbReference type="Gene3D" id="3.30.565.10">
    <property type="entry name" value="Histidine kinase-like ATPase, C-terminal domain"/>
    <property type="match status" value="1"/>
</dbReference>
<evidence type="ECO:0000259" key="16">
    <source>
        <dbReference type="PROSITE" id="PS50109"/>
    </source>
</evidence>
<dbReference type="GO" id="GO:0051539">
    <property type="term" value="F:4 iron, 4 sulfur cluster binding"/>
    <property type="evidence" value="ECO:0007669"/>
    <property type="project" value="UniProtKB-KW"/>
</dbReference>
<dbReference type="Pfam" id="PF13185">
    <property type="entry name" value="GAF_2"/>
    <property type="match status" value="1"/>
</dbReference>
<keyword evidence="8" id="KW-0808">Transferase</keyword>
<evidence type="ECO:0000256" key="4">
    <source>
        <dbReference type="ARBA" id="ARBA00012438"/>
    </source>
</evidence>
<dbReference type="SMART" id="SM00387">
    <property type="entry name" value="HATPase_c"/>
    <property type="match status" value="1"/>
</dbReference>
<evidence type="ECO:0000256" key="10">
    <source>
        <dbReference type="ARBA" id="ARBA00022777"/>
    </source>
</evidence>
<evidence type="ECO:0000256" key="8">
    <source>
        <dbReference type="ARBA" id="ARBA00022679"/>
    </source>
</evidence>
<dbReference type="Gene3D" id="3.30.450.40">
    <property type="match status" value="1"/>
</dbReference>
<dbReference type="Proteomes" id="UP000317043">
    <property type="component" value="Unassembled WGS sequence"/>
</dbReference>
<dbReference type="SMART" id="SM00065">
    <property type="entry name" value="GAF"/>
    <property type="match status" value="1"/>
</dbReference>
<name>A0A543B4E0_9ACTN</name>
<evidence type="ECO:0000256" key="9">
    <source>
        <dbReference type="ARBA" id="ARBA00022723"/>
    </source>
</evidence>
<comment type="function">
    <text evidence="14">Member of the two-component regulatory system NreB/NreC involved in the control of dissimilatory nitrate/nitrite reduction in response to oxygen. NreB functions as a direct oxygen sensor histidine kinase which is autophosphorylated, in the absence of oxygen, probably at the conserved histidine residue, and transfers its phosphate group probably to a conserved aspartate residue of NreC. NreB/NreC activates the expression of the nitrate (narGHJI) and nitrite (nir) reductase operons, as well as the putative nitrate transporter gene narT.</text>
</comment>
<evidence type="ECO:0000256" key="5">
    <source>
        <dbReference type="ARBA" id="ARBA00017322"/>
    </source>
</evidence>
<dbReference type="GO" id="GO:0046872">
    <property type="term" value="F:metal ion binding"/>
    <property type="evidence" value="ECO:0007669"/>
    <property type="project" value="UniProtKB-KW"/>
</dbReference>
<dbReference type="InterPro" id="IPR036890">
    <property type="entry name" value="HATPase_C_sf"/>
</dbReference>
<keyword evidence="12" id="KW-0902">Two-component regulatory system</keyword>
<gene>
    <name evidence="17" type="ORF">FB566_5302</name>
</gene>
<keyword evidence="9" id="KW-0479">Metal-binding</keyword>
<evidence type="ECO:0000313" key="17">
    <source>
        <dbReference type="EMBL" id="TQL79691.1"/>
    </source>
</evidence>
<sequence length="388" mass="41923">MTDIDDTDEVLGAVSTAVLAVTRHLSVAEVLEVIVRSARRLLGARYAALGIPDDEGGFAEFIADGVSDRQRERIGPLPRQHGMLAALLRGGETIRVPDIQADPRFGWWPKAHPVMSGFLGVPIVDGDDVVGIVFLANKISGSEFDERDERILTLFAAHAAIALANARLYERSLELSVVEERNRLARELHDVVAQQLFSLRLTARSAAALLETRPAEAARLLERVEELSGTAIDELRSVIVELRPAELDSSGLVDTVRKFVELAGRTHGVTTEFSAEGELLLSRAGEVEVLRMVQEAVHNALRHARADLVTVALRGGESIVMTVGDNGEGFDPQSGTPRGLGLLSMTERTERLGGRIDIDARPGEGTTVTVTIPCEQPTARQASIEGES</sequence>
<dbReference type="GO" id="GO:0016020">
    <property type="term" value="C:membrane"/>
    <property type="evidence" value="ECO:0007669"/>
    <property type="project" value="InterPro"/>
</dbReference>
<dbReference type="RefSeq" id="WP_211347887.1">
    <property type="nucleotide sequence ID" value="NZ_JBHTGS010000002.1"/>
</dbReference>
<dbReference type="InterPro" id="IPR005467">
    <property type="entry name" value="His_kinase_dom"/>
</dbReference>
<evidence type="ECO:0000313" key="18">
    <source>
        <dbReference type="Proteomes" id="UP000317043"/>
    </source>
</evidence>
<dbReference type="InterPro" id="IPR050482">
    <property type="entry name" value="Sensor_HK_TwoCompSys"/>
</dbReference>
<dbReference type="InterPro" id="IPR003594">
    <property type="entry name" value="HATPase_dom"/>
</dbReference>
<dbReference type="CDD" id="cd16917">
    <property type="entry name" value="HATPase_UhpB-NarQ-NarX-like"/>
    <property type="match status" value="1"/>
</dbReference>
<dbReference type="EMBL" id="VFOW01000001">
    <property type="protein sequence ID" value="TQL79691.1"/>
    <property type="molecule type" value="Genomic_DNA"/>
</dbReference>
<evidence type="ECO:0000256" key="6">
    <source>
        <dbReference type="ARBA" id="ARBA00022485"/>
    </source>
</evidence>
<dbReference type="GO" id="GO:0005737">
    <property type="term" value="C:cytoplasm"/>
    <property type="evidence" value="ECO:0007669"/>
    <property type="project" value="UniProtKB-SubCell"/>
</dbReference>
<dbReference type="InterPro" id="IPR003018">
    <property type="entry name" value="GAF"/>
</dbReference>
<evidence type="ECO:0000256" key="13">
    <source>
        <dbReference type="ARBA" id="ARBA00023014"/>
    </source>
</evidence>
<dbReference type="InterPro" id="IPR011712">
    <property type="entry name" value="Sig_transdc_His_kin_sub3_dim/P"/>
</dbReference>
<dbReference type="Pfam" id="PF07730">
    <property type="entry name" value="HisKA_3"/>
    <property type="match status" value="1"/>
</dbReference>
<proteinExistence type="predicted"/>
<comment type="catalytic activity">
    <reaction evidence="1">
        <text>ATP + protein L-histidine = ADP + protein N-phospho-L-histidine.</text>
        <dbReference type="EC" id="2.7.13.3"/>
    </reaction>
</comment>
<dbReference type="AlphaFoldDB" id="A0A543B4E0"/>
<evidence type="ECO:0000256" key="12">
    <source>
        <dbReference type="ARBA" id="ARBA00023012"/>
    </source>
</evidence>
<evidence type="ECO:0000256" key="15">
    <source>
        <dbReference type="ARBA" id="ARBA00030800"/>
    </source>
</evidence>
<dbReference type="PANTHER" id="PTHR24421">
    <property type="entry name" value="NITRATE/NITRITE SENSOR PROTEIN NARX-RELATED"/>
    <property type="match status" value="1"/>
</dbReference>
<dbReference type="SUPFAM" id="SSF55781">
    <property type="entry name" value="GAF domain-like"/>
    <property type="match status" value="1"/>
</dbReference>
<dbReference type="EC" id="2.7.13.3" evidence="4"/>
<dbReference type="InterPro" id="IPR004358">
    <property type="entry name" value="Sig_transdc_His_kin-like_C"/>
</dbReference>
<protein>
    <recommendedName>
        <fullName evidence="5">Oxygen sensor histidine kinase NreB</fullName>
        <ecNumber evidence="4">2.7.13.3</ecNumber>
    </recommendedName>
    <alternativeName>
        <fullName evidence="15">Nitrogen regulation protein B</fullName>
    </alternativeName>
</protein>
<comment type="cofactor">
    <cofactor evidence="2">
        <name>[4Fe-4S] cluster</name>
        <dbReference type="ChEBI" id="CHEBI:49883"/>
    </cofactor>
</comment>
<keyword evidence="6" id="KW-0004">4Fe-4S</keyword>
<comment type="caution">
    <text evidence="17">The sequence shown here is derived from an EMBL/GenBank/DDBJ whole genome shotgun (WGS) entry which is preliminary data.</text>
</comment>
<organism evidence="17 18">
    <name type="scientific">Stackebrandtia endophytica</name>
    <dbReference type="NCBI Taxonomy" id="1496996"/>
    <lineage>
        <taxon>Bacteria</taxon>
        <taxon>Bacillati</taxon>
        <taxon>Actinomycetota</taxon>
        <taxon>Actinomycetes</taxon>
        <taxon>Glycomycetales</taxon>
        <taxon>Glycomycetaceae</taxon>
        <taxon>Stackebrandtia</taxon>
    </lineage>
</organism>
<dbReference type="PRINTS" id="PR00344">
    <property type="entry name" value="BCTRLSENSOR"/>
</dbReference>
<keyword evidence="18" id="KW-1185">Reference proteome</keyword>
<evidence type="ECO:0000256" key="14">
    <source>
        <dbReference type="ARBA" id="ARBA00024827"/>
    </source>
</evidence>
<keyword evidence="7" id="KW-0963">Cytoplasm</keyword>
<dbReference type="Pfam" id="PF02518">
    <property type="entry name" value="HATPase_c"/>
    <property type="match status" value="1"/>
</dbReference>
<dbReference type="GO" id="GO:0000155">
    <property type="term" value="F:phosphorelay sensor kinase activity"/>
    <property type="evidence" value="ECO:0007669"/>
    <property type="project" value="InterPro"/>
</dbReference>
<keyword evidence="10 17" id="KW-0418">Kinase</keyword>
<dbReference type="InParanoid" id="A0A543B4E0"/>
<evidence type="ECO:0000256" key="2">
    <source>
        <dbReference type="ARBA" id="ARBA00001966"/>
    </source>
</evidence>